<gene>
    <name evidence="2" type="ORF">D3877_27600</name>
</gene>
<feature type="transmembrane region" description="Helical" evidence="1">
    <location>
        <begin position="7"/>
        <end position="24"/>
    </location>
</feature>
<evidence type="ECO:0008006" key="4">
    <source>
        <dbReference type="Google" id="ProtNLM"/>
    </source>
</evidence>
<protein>
    <recommendedName>
        <fullName evidence="4">Transmembrane protein (PGPGW)</fullName>
    </recommendedName>
</protein>
<accession>A0A418VN89</accession>
<comment type="caution">
    <text evidence="2">The sequence shown here is derived from an EMBL/GenBank/DDBJ whole genome shotgun (WGS) entry which is preliminary data.</text>
</comment>
<evidence type="ECO:0000256" key="1">
    <source>
        <dbReference type="SAM" id="Phobius"/>
    </source>
</evidence>
<dbReference type="EMBL" id="QYUL01000005">
    <property type="protein sequence ID" value="RJF77641.1"/>
    <property type="molecule type" value="Genomic_DNA"/>
</dbReference>
<keyword evidence="1" id="KW-0812">Transmembrane</keyword>
<evidence type="ECO:0000313" key="3">
    <source>
        <dbReference type="Proteomes" id="UP000283458"/>
    </source>
</evidence>
<dbReference type="Proteomes" id="UP000283458">
    <property type="component" value="Unassembled WGS sequence"/>
</dbReference>
<keyword evidence="1" id="KW-1133">Transmembrane helix</keyword>
<keyword evidence="3" id="KW-1185">Reference proteome</keyword>
<proteinExistence type="predicted"/>
<dbReference type="AlphaFoldDB" id="A0A418VN89"/>
<reference evidence="2 3" key="1">
    <citation type="submission" date="2018-09" db="EMBL/GenBank/DDBJ databases">
        <authorList>
            <person name="Zhu H."/>
        </authorList>
    </citation>
    <scope>NUCLEOTIDE SEQUENCE [LARGE SCALE GENOMIC DNA]</scope>
    <source>
        <strain evidence="2 3">K2W22B-5</strain>
    </source>
</reference>
<organism evidence="2 3">
    <name type="scientific">Azospirillum cavernae</name>
    <dbReference type="NCBI Taxonomy" id="2320860"/>
    <lineage>
        <taxon>Bacteria</taxon>
        <taxon>Pseudomonadati</taxon>
        <taxon>Pseudomonadota</taxon>
        <taxon>Alphaproteobacteria</taxon>
        <taxon>Rhodospirillales</taxon>
        <taxon>Azospirillaceae</taxon>
        <taxon>Azospirillum</taxon>
    </lineage>
</organism>
<feature type="transmembrane region" description="Helical" evidence="1">
    <location>
        <begin position="30"/>
        <end position="47"/>
    </location>
</feature>
<sequence length="90" mass="10054">MARLRQGVMIGLGCTIILVGLVIAPLPGPGGLPVMLVGGVLVLRNSADARKFFVRMKRRYPRVLGPIERLRVKLRTRRHLRRTRQDDSAA</sequence>
<keyword evidence="1" id="KW-0472">Membrane</keyword>
<name>A0A418VN89_9PROT</name>
<evidence type="ECO:0000313" key="2">
    <source>
        <dbReference type="EMBL" id="RJF77641.1"/>
    </source>
</evidence>